<dbReference type="InterPro" id="IPR032675">
    <property type="entry name" value="LRR_dom_sf"/>
</dbReference>
<dbReference type="eggNOG" id="COG4886">
    <property type="taxonomic scope" value="Bacteria"/>
</dbReference>
<dbReference type="Proteomes" id="UP000036923">
    <property type="component" value="Unassembled WGS sequence"/>
</dbReference>
<dbReference type="InterPro" id="IPR026906">
    <property type="entry name" value="LRR_5"/>
</dbReference>
<dbReference type="AlphaFoldDB" id="A0A0L6JJT1"/>
<dbReference type="STRING" id="398512.Bccel_1281"/>
<evidence type="ECO:0000313" key="2">
    <source>
        <dbReference type="Proteomes" id="UP000036923"/>
    </source>
</evidence>
<name>A0A0L6JJT1_9FIRM</name>
<dbReference type="OrthoDB" id="2220137at2"/>
<gene>
    <name evidence="1" type="ORF">Bccel_1281</name>
</gene>
<dbReference type="EMBL" id="LGTC01000001">
    <property type="protein sequence ID" value="KNY26019.1"/>
    <property type="molecule type" value="Genomic_DNA"/>
</dbReference>
<evidence type="ECO:0000313" key="1">
    <source>
        <dbReference type="EMBL" id="KNY26019.1"/>
    </source>
</evidence>
<reference evidence="2" key="1">
    <citation type="submission" date="2015-07" db="EMBL/GenBank/DDBJ databases">
        <title>Near-Complete Genome Sequence of the Cellulolytic Bacterium Bacteroides (Pseudobacteroides) cellulosolvens ATCC 35603.</title>
        <authorList>
            <person name="Dassa B."/>
            <person name="Utturkar S.M."/>
            <person name="Klingeman D.M."/>
            <person name="Hurt R.A."/>
            <person name="Keller M."/>
            <person name="Xu J."/>
            <person name="Reddy Y.H.K."/>
            <person name="Borovok I."/>
            <person name="Grinberg I.R."/>
            <person name="Lamed R."/>
            <person name="Zhivin O."/>
            <person name="Bayer E.A."/>
            <person name="Brown S.D."/>
        </authorList>
    </citation>
    <scope>NUCLEOTIDE SEQUENCE [LARGE SCALE GENOMIC DNA]</scope>
    <source>
        <strain evidence="2">DSM 2933</strain>
    </source>
</reference>
<dbReference type="Pfam" id="PF13306">
    <property type="entry name" value="LRR_5"/>
    <property type="match status" value="2"/>
</dbReference>
<accession>A0A0L6JJT1</accession>
<organism evidence="1 2">
    <name type="scientific">Pseudobacteroides cellulosolvens ATCC 35603 = DSM 2933</name>
    <dbReference type="NCBI Taxonomy" id="398512"/>
    <lineage>
        <taxon>Bacteria</taxon>
        <taxon>Bacillati</taxon>
        <taxon>Bacillota</taxon>
        <taxon>Clostridia</taxon>
        <taxon>Eubacteriales</taxon>
        <taxon>Oscillospiraceae</taxon>
        <taxon>Pseudobacteroides</taxon>
    </lineage>
</organism>
<keyword evidence="2" id="KW-1185">Reference proteome</keyword>
<proteinExistence type="predicted"/>
<dbReference type="Gene3D" id="3.80.10.10">
    <property type="entry name" value="Ribonuclease Inhibitor"/>
    <property type="match status" value="1"/>
</dbReference>
<sequence length="197" mass="21858" precursor="true">MLKTMFKFLVLMLILVISINIASVQSVAYITFSDIITTSDGYTFNTQTGMITGYSGNGGDIEIPSQINDIKVIGLDTGAFYNRTNLKNVTIPDSITSLGYGVFASCDLTSLTISKTPKDFFKSDEGGPFADCNIKNIILEDGTTSIEDFEFALITSLPTINTLAFTSEVHENFQQNVNMHLWAAFWMEPIRTYMEHL</sequence>
<protein>
    <submittedName>
        <fullName evidence="1">Leucine rich repeat 5</fullName>
    </submittedName>
</protein>
<comment type="caution">
    <text evidence="1">The sequence shown here is derived from an EMBL/GenBank/DDBJ whole genome shotgun (WGS) entry which is preliminary data.</text>
</comment>
<dbReference type="RefSeq" id="WP_036945090.1">
    <property type="nucleotide sequence ID" value="NZ_JQKC01000043.1"/>
</dbReference>